<keyword evidence="5" id="KW-0624">Polysaccharide degradation</keyword>
<organism evidence="8 9">
    <name type="scientific">Sphingomonas oligophenolica</name>
    <dbReference type="NCBI Taxonomy" id="301154"/>
    <lineage>
        <taxon>Bacteria</taxon>
        <taxon>Pseudomonadati</taxon>
        <taxon>Pseudomonadota</taxon>
        <taxon>Alphaproteobacteria</taxon>
        <taxon>Sphingomonadales</taxon>
        <taxon>Sphingomonadaceae</taxon>
        <taxon>Sphingomonas</taxon>
    </lineage>
</organism>
<dbReference type="EMBL" id="JBDIME010000019">
    <property type="protein sequence ID" value="MEN2791692.1"/>
    <property type="molecule type" value="Genomic_DNA"/>
</dbReference>
<dbReference type="InterPro" id="IPR015943">
    <property type="entry name" value="WD40/YVTN_repeat-like_dom_sf"/>
</dbReference>
<evidence type="ECO:0000256" key="3">
    <source>
        <dbReference type="ARBA" id="ARBA00023277"/>
    </source>
</evidence>
<proteinExistence type="inferred from homology"/>
<evidence type="ECO:0000313" key="8">
    <source>
        <dbReference type="EMBL" id="MEN2791692.1"/>
    </source>
</evidence>
<name>A0ABU9Y7C4_9SPHN</name>
<dbReference type="InterPro" id="IPR052025">
    <property type="entry name" value="Xyloglucanase_GH74"/>
</dbReference>
<dbReference type="SUPFAM" id="SSF110296">
    <property type="entry name" value="Oligoxyloglucan reducing end-specific cellobiohydrolase"/>
    <property type="match status" value="2"/>
</dbReference>
<evidence type="ECO:0000256" key="6">
    <source>
        <dbReference type="ARBA" id="ARBA00037986"/>
    </source>
</evidence>
<protein>
    <recommendedName>
        <fullName evidence="10">Exo-alpha-sialidase</fullName>
    </recommendedName>
</protein>
<dbReference type="PANTHER" id="PTHR43739:SF2">
    <property type="entry name" value="OLIGOXYLOGLUCAN-REDUCING END-SPECIFIC XYLOGLUCANASE-RELATED"/>
    <property type="match status" value="1"/>
</dbReference>
<dbReference type="Proteomes" id="UP001419910">
    <property type="component" value="Unassembled WGS sequence"/>
</dbReference>
<sequence>MRPAGPLLVRVARIVRTVLALALGCGSLSAKDLPPAPYHWANAKVGGGGFAPGIVFSQAERGLAWLRTDMGGAYRWDAVAGRWLPLQDGMAEGSYMGVESIAPDPVNPDIVYLAAGMGATSPAAILRSADRGRHWTIVPVPFRMGGNENGRGLGERLAIDPNRTATLFFGSRHDGLWRSDDSGAHWAKVAGFPAPGLGAPAARQAHGGVSFVVLDPASGAAGQGSRTLYAGVADPGAHHLFRSADGGATWQADDGARPALLPVKAAIDARGTLFVTYDDAIGPNGIADGAVWRRDGASGRWADISPPDRTSGGFMGVSVARSAPGTIAVSSIDRWNPGDTVWRSTDNGAHWTNLRDRSARDISATPFLRDEGPSTDLGGGDFGHWITGLAIDPFDAGHAAYTTGATLYATPGFGAASGLKWAPWTEGIEQTAVITLISPTGGANLISGFGDLAGFVHTDLARSPQPSFTNPYLSNTNNLDYAGQAPLIVVRSGSLYEDHPRDATLAWSGDGGMTWQPVRTPAIRLADDQPGQRYDLHGDAAIIVSADGATFIVCTPVPLVTRDHGRSWGLAQGLHRDARPVADKVDPGRFYSVDFAGNRLLASSDGARSFAPVAGKGLPADLGPGKVHWREQQYRLVASPFGAGDLWFQVGDALWHSDDGGQSFGQASGKLRVELFGLGKPVEGSRIAAIYAIGTLGTVRGVWRSLDGGREWTRINDADHQWGLRFRVIGGDPRIFGRVYIGTDGRGLMYGDPAAR</sequence>
<feature type="chain" id="PRO_5046592279" description="Exo-alpha-sialidase" evidence="7">
    <location>
        <begin position="31"/>
        <end position="756"/>
    </location>
</feature>
<keyword evidence="1 7" id="KW-0732">Signal</keyword>
<gene>
    <name evidence="8" type="ORF">ABC974_18825</name>
</gene>
<dbReference type="RefSeq" id="WP_343892058.1">
    <property type="nucleotide sequence ID" value="NZ_BAAAEH010000050.1"/>
</dbReference>
<evidence type="ECO:0000256" key="2">
    <source>
        <dbReference type="ARBA" id="ARBA00022801"/>
    </source>
</evidence>
<dbReference type="PANTHER" id="PTHR43739">
    <property type="entry name" value="XYLOGLUCANASE (EUROFUNG)"/>
    <property type="match status" value="1"/>
</dbReference>
<keyword evidence="9" id="KW-1185">Reference proteome</keyword>
<evidence type="ECO:0008006" key="10">
    <source>
        <dbReference type="Google" id="ProtNLM"/>
    </source>
</evidence>
<keyword evidence="2" id="KW-0378">Hydrolase</keyword>
<evidence type="ECO:0000256" key="1">
    <source>
        <dbReference type="ARBA" id="ARBA00022729"/>
    </source>
</evidence>
<comment type="caution">
    <text evidence="8">The sequence shown here is derived from an EMBL/GenBank/DDBJ whole genome shotgun (WGS) entry which is preliminary data.</text>
</comment>
<keyword evidence="3" id="KW-0119">Carbohydrate metabolism</keyword>
<evidence type="ECO:0000256" key="7">
    <source>
        <dbReference type="SAM" id="SignalP"/>
    </source>
</evidence>
<feature type="signal peptide" evidence="7">
    <location>
        <begin position="1"/>
        <end position="30"/>
    </location>
</feature>
<reference evidence="8 9" key="1">
    <citation type="submission" date="2024-05" db="EMBL/GenBank/DDBJ databases">
        <authorList>
            <person name="Liu Q."/>
            <person name="Xin Y.-H."/>
        </authorList>
    </citation>
    <scope>NUCLEOTIDE SEQUENCE [LARGE SCALE GENOMIC DNA]</scope>
    <source>
        <strain evidence="8 9">CGMCC 1.10181</strain>
    </source>
</reference>
<dbReference type="Gene3D" id="2.130.10.10">
    <property type="entry name" value="YVTN repeat-like/Quinoprotein amine dehydrogenase"/>
    <property type="match status" value="2"/>
</dbReference>
<keyword evidence="4" id="KW-0326">Glycosidase</keyword>
<evidence type="ECO:0000256" key="4">
    <source>
        <dbReference type="ARBA" id="ARBA00023295"/>
    </source>
</evidence>
<accession>A0ABU9Y7C4</accession>
<evidence type="ECO:0000313" key="9">
    <source>
        <dbReference type="Proteomes" id="UP001419910"/>
    </source>
</evidence>
<evidence type="ECO:0000256" key="5">
    <source>
        <dbReference type="ARBA" id="ARBA00023326"/>
    </source>
</evidence>
<comment type="similarity">
    <text evidence="6">Belongs to the glycosyl hydrolase 74 family.</text>
</comment>